<feature type="transmembrane region" description="Helical" evidence="2">
    <location>
        <begin position="115"/>
        <end position="134"/>
    </location>
</feature>
<keyword evidence="2" id="KW-0812">Transmembrane</keyword>
<feature type="region of interest" description="Disordered" evidence="1">
    <location>
        <begin position="203"/>
        <end position="231"/>
    </location>
</feature>
<evidence type="ECO:0000256" key="1">
    <source>
        <dbReference type="SAM" id="MobiDB-lite"/>
    </source>
</evidence>
<organism evidence="3">
    <name type="scientific">Strombidium rassoulzadegani</name>
    <dbReference type="NCBI Taxonomy" id="1082188"/>
    <lineage>
        <taxon>Eukaryota</taxon>
        <taxon>Sar</taxon>
        <taxon>Alveolata</taxon>
        <taxon>Ciliophora</taxon>
        <taxon>Intramacronucleata</taxon>
        <taxon>Spirotrichea</taxon>
        <taxon>Oligotrichia</taxon>
        <taxon>Strombidiidae</taxon>
        <taxon>Strombidium</taxon>
    </lineage>
</organism>
<protein>
    <submittedName>
        <fullName evidence="3">Uncharacterized protein</fullName>
    </submittedName>
</protein>
<proteinExistence type="predicted"/>
<evidence type="ECO:0000313" key="3">
    <source>
        <dbReference type="EMBL" id="CAE0230304.1"/>
    </source>
</evidence>
<name>A0A7S3CJU0_9SPIT</name>
<keyword evidence="2" id="KW-1133">Transmembrane helix</keyword>
<reference evidence="3" key="1">
    <citation type="submission" date="2021-01" db="EMBL/GenBank/DDBJ databases">
        <authorList>
            <person name="Corre E."/>
            <person name="Pelletier E."/>
            <person name="Niang G."/>
            <person name="Scheremetjew M."/>
            <person name="Finn R."/>
            <person name="Kale V."/>
            <person name="Holt S."/>
            <person name="Cochrane G."/>
            <person name="Meng A."/>
            <person name="Brown T."/>
            <person name="Cohen L."/>
        </authorList>
    </citation>
    <scope>NUCLEOTIDE SEQUENCE</scope>
    <source>
        <strain evidence="3">Ras09</strain>
    </source>
</reference>
<dbReference type="AlphaFoldDB" id="A0A7S3CJU0"/>
<accession>A0A7S3CJU0</accession>
<keyword evidence="2" id="KW-0472">Membrane</keyword>
<dbReference type="EMBL" id="HBIA01003976">
    <property type="protein sequence ID" value="CAE0230304.1"/>
    <property type="molecule type" value="Transcribed_RNA"/>
</dbReference>
<evidence type="ECO:0000256" key="2">
    <source>
        <dbReference type="SAM" id="Phobius"/>
    </source>
</evidence>
<sequence>MFDHVEKEDMKSGSMATINMQFNTLTNEVKVSSDALDVKGEPLYEFVMNTDTGVMRQTKRDALSSHEKVVERELEPSKFSAKTAAPAKEQSTFDESTVIDQYDDLDAQRDLAFKIVYFFIVFIVITFGLLYVYFRMHQSEVKQEQERKQRASRAKNAQFSNLAAGNEDTFFDFLVGQMDYEKNPVNPKANPYFFNKQAEKQCESSSRASSGRFDHRQNEGFGTNNLDTLGE</sequence>
<gene>
    <name evidence="3" type="ORF">SRAS04492_LOCUS2098</name>
</gene>
<feature type="compositionally biased region" description="Polar residues" evidence="1">
    <location>
        <begin position="220"/>
        <end position="231"/>
    </location>
</feature>